<feature type="signal peptide" evidence="12">
    <location>
        <begin position="1"/>
        <end position="19"/>
    </location>
</feature>
<feature type="domain" description="Peptidase S8/S53" evidence="13">
    <location>
        <begin position="151"/>
        <end position="574"/>
    </location>
</feature>
<dbReference type="InterPro" id="IPR046450">
    <property type="entry name" value="PA_dom_sf"/>
</dbReference>
<dbReference type="HOGENOM" id="CLU_003559_3_1_1"/>
<dbReference type="Gene3D" id="3.50.30.30">
    <property type="match status" value="1"/>
</dbReference>
<proteinExistence type="inferred from homology"/>
<dbReference type="OMA" id="RVKFDYD"/>
<gene>
    <name evidence="16" type="ORF">SAPIO_CDS5984</name>
</gene>
<reference evidence="16 17" key="1">
    <citation type="journal article" date="2014" name="Genome Announc.">
        <title>Draft genome sequence of the pathogenic fungus Scedosporium apiospermum.</title>
        <authorList>
            <person name="Vandeputte P."/>
            <person name="Ghamrawi S."/>
            <person name="Rechenmann M."/>
            <person name="Iltis A."/>
            <person name="Giraud S."/>
            <person name="Fleury M."/>
            <person name="Thornton C."/>
            <person name="Delhaes L."/>
            <person name="Meyer W."/>
            <person name="Papon N."/>
            <person name="Bouchara J.P."/>
        </authorList>
    </citation>
    <scope>NUCLEOTIDE SEQUENCE [LARGE SCALE GENOMIC DNA]</scope>
    <source>
        <strain evidence="16 17">IHEM 14462</strain>
    </source>
</reference>
<dbReference type="RefSeq" id="XP_016642511.1">
    <property type="nucleotide sequence ID" value="XM_016788195.1"/>
</dbReference>
<dbReference type="GO" id="GO:0006508">
    <property type="term" value="P:proteolysis"/>
    <property type="evidence" value="ECO:0007669"/>
    <property type="project" value="UniProtKB-KW"/>
</dbReference>
<keyword evidence="4 9" id="KW-0645">Protease</keyword>
<evidence type="ECO:0000256" key="10">
    <source>
        <dbReference type="RuleBase" id="RU003355"/>
    </source>
</evidence>
<dbReference type="Proteomes" id="UP000028545">
    <property type="component" value="Unassembled WGS sequence"/>
</dbReference>
<evidence type="ECO:0000256" key="12">
    <source>
        <dbReference type="SAM" id="SignalP"/>
    </source>
</evidence>
<dbReference type="GO" id="GO:0004252">
    <property type="term" value="F:serine-type endopeptidase activity"/>
    <property type="evidence" value="ECO:0007669"/>
    <property type="project" value="UniProtKB-UniRule"/>
</dbReference>
<dbReference type="PROSITE" id="PS00136">
    <property type="entry name" value="SUBTILASE_ASP"/>
    <property type="match status" value="1"/>
</dbReference>
<dbReference type="InterPro" id="IPR050131">
    <property type="entry name" value="Peptidase_S8_subtilisin-like"/>
</dbReference>
<dbReference type="InterPro" id="IPR023827">
    <property type="entry name" value="Peptidase_S8_Asp-AS"/>
</dbReference>
<evidence type="ECO:0000259" key="15">
    <source>
        <dbReference type="Pfam" id="PF06280"/>
    </source>
</evidence>
<keyword evidence="7 9" id="KW-0720">Serine protease</keyword>
<evidence type="ECO:0000256" key="1">
    <source>
        <dbReference type="ARBA" id="ARBA00011073"/>
    </source>
</evidence>
<dbReference type="KEGG" id="sapo:SAPIO_CDS5984"/>
<dbReference type="EMBL" id="JOWA01000099">
    <property type="protein sequence ID" value="KEZ42712.1"/>
    <property type="molecule type" value="Genomic_DNA"/>
</dbReference>
<keyword evidence="17" id="KW-1185">Reference proteome</keyword>
<dbReference type="SUPFAM" id="SSF52743">
    <property type="entry name" value="Subtilisin-like"/>
    <property type="match status" value="1"/>
</dbReference>
<sequence length="931" mass="99680">MVRTSALLPLLAAAGTVVGRIAIPNRYVVEFAEGADVTGFYDKLVDSAIRARKNFTSQYFRGASIELTNLDTSDETIDEIRRMPNLRVYPVTLIPPPDDKIIWTGTPNPQTPALQKRQRKGGKDADAPEKDVFSTHIQTQVDQLRAKGLTGKGLRIAVIDTGIDYNHPSLGGCFGPGCLVSYGWDFAGDDYTGGTSTPVKDWDPIDCNGHGTHVAGTIAAQTNNEFGVEGAAPGVTLGAYKVFGCNGGVENDVLIEAFIRAADDGSNIITASIGGPAGWSEDPWCVAVQRIVERGIPCTLAAGNAGDQGLFYASSAASGKGVISVASVDNIETPELASESNFTVEGGESGTFLWTAGAPNNWTGAVDLPLHAYNFNITDPANACEEWPEDTDLSGQIAFIRRGNCTFVKKAQLAQAKGAEYILLYNNVPGIITVDVSEVPGIKGIGMVSPEQGEQWIEDLKGGSEVRITVEPEDLSQKTLILNPNNATGNFASLFTSWGPSWELDAKPIIAAPGGSILSTYPLRLGGFGVLSGTSMATPLVAGALALLMEARGKITPSEFERLLSNTAQPVLYNDGNVTYDYYAPVAQQGNGVIHAYDAAFATTILDKSNLAFNDSDNRIASQEFTIVNLSDEELTYHIGNLPAATAYLKNSSDSIATSLFPNELTKEYTFLSFDPESLTIPPGQAAAVKVTPTPAGSLDAGKVAVWSGWVTVNASDGSLYHLAYQGATGSLHSQTVIQDIGLLSIPLPGGLNETIEPVQSSNYTFRLPLPGTANLTTAINLTSTRFPGVLINLAVGSIYVDVEIVRILPDGSEWQYTGLLRDGPFLFNPRGEGAPLYWDGEFREGTFAPYGTYKFRVRALKIYGDPENEDDWESVETPTFKILYEDKLPVERRPAGEPNLDNVWGLGLGSESRSKAPTSWTDRIKGWLGL</sequence>
<dbReference type="Pfam" id="PF02225">
    <property type="entry name" value="PA"/>
    <property type="match status" value="1"/>
</dbReference>
<dbReference type="InterPro" id="IPR003137">
    <property type="entry name" value="PA_domain"/>
</dbReference>
<dbReference type="Pfam" id="PF00082">
    <property type="entry name" value="Peptidase_S8"/>
    <property type="match status" value="1"/>
</dbReference>
<dbReference type="SUPFAM" id="SSF52025">
    <property type="entry name" value="PA domain"/>
    <property type="match status" value="1"/>
</dbReference>
<organism evidence="16 17">
    <name type="scientific">Pseudallescheria apiosperma</name>
    <name type="common">Scedosporium apiospermum</name>
    <dbReference type="NCBI Taxonomy" id="563466"/>
    <lineage>
        <taxon>Eukaryota</taxon>
        <taxon>Fungi</taxon>
        <taxon>Dikarya</taxon>
        <taxon>Ascomycota</taxon>
        <taxon>Pezizomycotina</taxon>
        <taxon>Sordariomycetes</taxon>
        <taxon>Hypocreomycetidae</taxon>
        <taxon>Microascales</taxon>
        <taxon>Microascaceae</taxon>
        <taxon>Scedosporium</taxon>
    </lineage>
</organism>
<dbReference type="CDD" id="cd07489">
    <property type="entry name" value="Peptidases_S8_5"/>
    <property type="match status" value="1"/>
</dbReference>
<evidence type="ECO:0000256" key="2">
    <source>
        <dbReference type="ARBA" id="ARBA00022512"/>
    </source>
</evidence>
<dbReference type="InterPro" id="IPR022398">
    <property type="entry name" value="Peptidase_S8_His-AS"/>
</dbReference>
<evidence type="ECO:0000313" key="16">
    <source>
        <dbReference type="EMBL" id="KEZ42712.1"/>
    </source>
</evidence>
<accession>A0A084G5V0</accession>
<dbReference type="PROSITE" id="PS00138">
    <property type="entry name" value="SUBTILASE_SER"/>
    <property type="match status" value="1"/>
</dbReference>
<feature type="active site" description="Charge relay system" evidence="8 9">
    <location>
        <position position="535"/>
    </location>
</feature>
<dbReference type="EC" id="3.4.21.62" evidence="16"/>
<feature type="region of interest" description="Disordered" evidence="11">
    <location>
        <begin position="105"/>
        <end position="128"/>
    </location>
</feature>
<dbReference type="InterPro" id="IPR015500">
    <property type="entry name" value="Peptidase_S8_subtilisin-rel"/>
</dbReference>
<evidence type="ECO:0000256" key="4">
    <source>
        <dbReference type="ARBA" id="ARBA00022670"/>
    </source>
</evidence>
<feature type="active site" description="Charge relay system" evidence="8 9">
    <location>
        <position position="210"/>
    </location>
</feature>
<evidence type="ECO:0000256" key="7">
    <source>
        <dbReference type="ARBA" id="ARBA00022825"/>
    </source>
</evidence>
<evidence type="ECO:0000313" key="17">
    <source>
        <dbReference type="Proteomes" id="UP000028545"/>
    </source>
</evidence>
<dbReference type="GO" id="GO:0016020">
    <property type="term" value="C:membrane"/>
    <property type="evidence" value="ECO:0007669"/>
    <property type="project" value="InterPro"/>
</dbReference>
<dbReference type="PRINTS" id="PR00723">
    <property type="entry name" value="SUBTILISIN"/>
</dbReference>
<dbReference type="PROSITE" id="PS00137">
    <property type="entry name" value="SUBTILASE_HIS"/>
    <property type="match status" value="1"/>
</dbReference>
<dbReference type="PANTHER" id="PTHR43806">
    <property type="entry name" value="PEPTIDASE S8"/>
    <property type="match status" value="1"/>
</dbReference>
<dbReference type="InterPro" id="IPR000209">
    <property type="entry name" value="Peptidase_S8/S53_dom"/>
</dbReference>
<protein>
    <submittedName>
        <fullName evidence="16">Subtilisin</fullName>
        <ecNumber evidence="16">3.4.21.62</ecNumber>
    </submittedName>
</protein>
<evidence type="ECO:0000256" key="3">
    <source>
        <dbReference type="ARBA" id="ARBA00022525"/>
    </source>
</evidence>
<dbReference type="VEuPathDB" id="FungiDB:SAPIO_CDS5984"/>
<evidence type="ECO:0000256" key="5">
    <source>
        <dbReference type="ARBA" id="ARBA00022729"/>
    </source>
</evidence>
<feature type="domain" description="C5a peptidase/Subtilisin-like protease SBT2-like Fn3-like" evidence="15">
    <location>
        <begin position="612"/>
        <end position="722"/>
    </location>
</feature>
<comment type="caution">
    <text evidence="16">The sequence shown here is derived from an EMBL/GenBank/DDBJ whole genome shotgun (WGS) entry which is preliminary data.</text>
</comment>
<keyword evidence="6 9" id="KW-0378">Hydrolase</keyword>
<keyword evidence="2" id="KW-0134">Cell wall</keyword>
<dbReference type="InterPro" id="IPR023828">
    <property type="entry name" value="Peptidase_S8_Ser-AS"/>
</dbReference>
<dbReference type="AlphaFoldDB" id="A0A084G5V0"/>
<feature type="active site" description="Charge relay system" evidence="8 9">
    <location>
        <position position="160"/>
    </location>
</feature>
<dbReference type="Pfam" id="PF06280">
    <property type="entry name" value="fn3_5"/>
    <property type="match status" value="1"/>
</dbReference>
<evidence type="ECO:0000256" key="9">
    <source>
        <dbReference type="PROSITE-ProRule" id="PRU01240"/>
    </source>
</evidence>
<name>A0A084G5V0_PSEDA</name>
<feature type="chain" id="PRO_5001775370" evidence="12">
    <location>
        <begin position="20"/>
        <end position="931"/>
    </location>
</feature>
<evidence type="ECO:0000259" key="13">
    <source>
        <dbReference type="Pfam" id="PF00082"/>
    </source>
</evidence>
<dbReference type="InterPro" id="IPR010435">
    <property type="entry name" value="C5a/SBT2-like_Fn3"/>
</dbReference>
<dbReference type="GeneID" id="27725056"/>
<evidence type="ECO:0000256" key="11">
    <source>
        <dbReference type="SAM" id="MobiDB-lite"/>
    </source>
</evidence>
<evidence type="ECO:0000256" key="6">
    <source>
        <dbReference type="ARBA" id="ARBA00022801"/>
    </source>
</evidence>
<keyword evidence="3" id="KW-0964">Secreted</keyword>
<evidence type="ECO:0000259" key="14">
    <source>
        <dbReference type="Pfam" id="PF02225"/>
    </source>
</evidence>
<dbReference type="PROSITE" id="PS51892">
    <property type="entry name" value="SUBTILASE"/>
    <property type="match status" value="1"/>
</dbReference>
<feature type="domain" description="PA" evidence="14">
    <location>
        <begin position="380"/>
        <end position="435"/>
    </location>
</feature>
<dbReference type="PANTHER" id="PTHR43806:SF66">
    <property type="entry name" value="SERIN ENDOPEPTIDASE"/>
    <property type="match status" value="1"/>
</dbReference>
<keyword evidence="5 12" id="KW-0732">Signal</keyword>
<comment type="similarity">
    <text evidence="1 9 10">Belongs to the peptidase S8 family.</text>
</comment>
<dbReference type="InterPro" id="IPR036852">
    <property type="entry name" value="Peptidase_S8/S53_dom_sf"/>
</dbReference>
<dbReference type="Gene3D" id="3.40.50.200">
    <property type="entry name" value="Peptidase S8/S53 domain"/>
    <property type="match status" value="2"/>
</dbReference>
<dbReference type="OrthoDB" id="10256524at2759"/>
<dbReference type="InterPro" id="IPR034187">
    <property type="entry name" value="Peptidases_S8_5"/>
</dbReference>
<evidence type="ECO:0000256" key="8">
    <source>
        <dbReference type="PIRSR" id="PIRSR615500-1"/>
    </source>
</evidence>